<evidence type="ECO:0000259" key="2">
    <source>
        <dbReference type="Pfam" id="PF13358"/>
    </source>
</evidence>
<sequence length="454" mass="51174">MAVVVNPGLDRSESAPEVGTENALNISQVSGKSGAEMMMGEPTKGEINSQRDPESESPTEIGWNNNGEEHSLSTRLPLNAIHPLQMIQNAAARLVFNLPKFSHTTPLLRSLHWLPVAARIRFKTLMLAYKANNGPASFYLKALITPHTASRSLRFTSPARLVPPSLRSEETKIELFGLNGKRHEWRKPGTAHHLANTIPTVKHGGGSIMLWGCFTAAGTGRLVRIEGKMNAAMYRDIIDENMLHALWTSVRQFIFQQDNDPEYTAKITKEWLRDNSVNVVEWTSQSPDLNPIEHLWRDLKMAVHQRYPFNLMEFVRSCKEKWEKLPKIRSLISMASWYGVLPRVEYLARNGSSGECAFSGCCGSPAIIRAYQEQLAALQAANEQLQHPQLTHATPPTTPPRSELVHMARREKSYGSANRCRGFLRQYDNFFAHQPDVYREETTKCTFLLMSLGL</sequence>
<reference evidence="3" key="1">
    <citation type="submission" date="2023-06" db="EMBL/GenBank/DDBJ databases">
        <title>Male Hemibagrus guttatus genome.</title>
        <authorList>
            <person name="Bian C."/>
        </authorList>
    </citation>
    <scope>NUCLEOTIDE SEQUENCE</scope>
    <source>
        <strain evidence="3">Male_cb2023</strain>
        <tissue evidence="3">Muscle</tissue>
    </source>
</reference>
<dbReference type="InterPro" id="IPR038717">
    <property type="entry name" value="Tc1-like_DDE_dom"/>
</dbReference>
<protein>
    <recommendedName>
        <fullName evidence="2">Tc1-like transposase DDE domain-containing protein</fullName>
    </recommendedName>
</protein>
<dbReference type="PANTHER" id="PTHR23022">
    <property type="entry name" value="TRANSPOSABLE ELEMENT-RELATED"/>
    <property type="match status" value="1"/>
</dbReference>
<dbReference type="InterPro" id="IPR036397">
    <property type="entry name" value="RNaseH_sf"/>
</dbReference>
<dbReference type="Gene3D" id="3.30.420.10">
    <property type="entry name" value="Ribonuclease H-like superfamily/Ribonuclease H"/>
    <property type="match status" value="1"/>
</dbReference>
<keyword evidence="4" id="KW-1185">Reference proteome</keyword>
<feature type="compositionally biased region" description="Polar residues" evidence="1">
    <location>
        <begin position="22"/>
        <end position="31"/>
    </location>
</feature>
<evidence type="ECO:0000313" key="4">
    <source>
        <dbReference type="Proteomes" id="UP001274896"/>
    </source>
</evidence>
<dbReference type="Pfam" id="PF13358">
    <property type="entry name" value="DDE_3"/>
    <property type="match status" value="1"/>
</dbReference>
<proteinExistence type="predicted"/>
<name>A0AAE0QX54_9TELE</name>
<dbReference type="GO" id="GO:0003676">
    <property type="term" value="F:nucleic acid binding"/>
    <property type="evidence" value="ECO:0007669"/>
    <property type="project" value="InterPro"/>
</dbReference>
<evidence type="ECO:0000256" key="1">
    <source>
        <dbReference type="SAM" id="MobiDB-lite"/>
    </source>
</evidence>
<comment type="caution">
    <text evidence="3">The sequence shown here is derived from an EMBL/GenBank/DDBJ whole genome shotgun (WGS) entry which is preliminary data.</text>
</comment>
<feature type="region of interest" description="Disordered" evidence="1">
    <location>
        <begin position="1"/>
        <end position="66"/>
    </location>
</feature>
<dbReference type="EMBL" id="JAUCMX010000009">
    <property type="protein sequence ID" value="KAK3535384.1"/>
    <property type="molecule type" value="Genomic_DNA"/>
</dbReference>
<dbReference type="AlphaFoldDB" id="A0AAE0QX54"/>
<dbReference type="InterPro" id="IPR052338">
    <property type="entry name" value="Transposase_5"/>
</dbReference>
<feature type="domain" description="Tc1-like transposase DDE" evidence="2">
    <location>
        <begin position="182"/>
        <end position="306"/>
    </location>
</feature>
<gene>
    <name evidence="3" type="ORF">QTP70_011608</name>
</gene>
<accession>A0AAE0QX54</accession>
<evidence type="ECO:0000313" key="3">
    <source>
        <dbReference type="EMBL" id="KAK3535384.1"/>
    </source>
</evidence>
<dbReference type="Proteomes" id="UP001274896">
    <property type="component" value="Unassembled WGS sequence"/>
</dbReference>
<organism evidence="3 4">
    <name type="scientific">Hemibagrus guttatus</name>
    <dbReference type="NCBI Taxonomy" id="175788"/>
    <lineage>
        <taxon>Eukaryota</taxon>
        <taxon>Metazoa</taxon>
        <taxon>Chordata</taxon>
        <taxon>Craniata</taxon>
        <taxon>Vertebrata</taxon>
        <taxon>Euteleostomi</taxon>
        <taxon>Actinopterygii</taxon>
        <taxon>Neopterygii</taxon>
        <taxon>Teleostei</taxon>
        <taxon>Ostariophysi</taxon>
        <taxon>Siluriformes</taxon>
        <taxon>Bagridae</taxon>
        <taxon>Hemibagrus</taxon>
    </lineage>
</organism>
<dbReference type="PANTHER" id="PTHR23022:SF135">
    <property type="entry name" value="SI:DKEY-77F5.3"/>
    <property type="match status" value="1"/>
</dbReference>
<feature type="compositionally biased region" description="Polar residues" evidence="1">
    <location>
        <begin position="55"/>
        <end position="66"/>
    </location>
</feature>